<dbReference type="PANTHER" id="PTHR21496:SF23">
    <property type="entry name" value="3-PHENYLPROPIONATE_CINNAMIC ACID DIOXYGENASE FERREDOXIN SUBUNIT"/>
    <property type="match status" value="1"/>
</dbReference>
<dbReference type="GO" id="GO:0004497">
    <property type="term" value="F:monooxygenase activity"/>
    <property type="evidence" value="ECO:0007669"/>
    <property type="project" value="UniProtKB-ARBA"/>
</dbReference>
<keyword evidence="1" id="KW-0001">2Fe-2S</keyword>
<gene>
    <name evidence="6" type="ORF">F4Y42_17580</name>
</gene>
<accession>A0A6B0YW10</accession>
<dbReference type="PANTHER" id="PTHR21496">
    <property type="entry name" value="FERREDOXIN-RELATED"/>
    <property type="match status" value="1"/>
</dbReference>
<dbReference type="Pfam" id="PF00355">
    <property type="entry name" value="Rieske"/>
    <property type="match status" value="1"/>
</dbReference>
<evidence type="ECO:0000256" key="2">
    <source>
        <dbReference type="ARBA" id="ARBA00022723"/>
    </source>
</evidence>
<evidence type="ECO:0000313" key="6">
    <source>
        <dbReference type="EMBL" id="MXY95256.1"/>
    </source>
</evidence>
<reference evidence="6" key="1">
    <citation type="submission" date="2019-09" db="EMBL/GenBank/DDBJ databases">
        <title>Characterisation of the sponge microbiome using genome-centric metagenomics.</title>
        <authorList>
            <person name="Engelberts J.P."/>
            <person name="Robbins S.J."/>
            <person name="De Goeij J.M."/>
            <person name="Aranda M."/>
            <person name="Bell S.C."/>
            <person name="Webster N.S."/>
        </authorList>
    </citation>
    <scope>NUCLEOTIDE SEQUENCE</scope>
    <source>
        <strain evidence="6">SB0664_bin_27</strain>
    </source>
</reference>
<dbReference type="GO" id="GO:0016705">
    <property type="term" value="F:oxidoreductase activity, acting on paired donors, with incorporation or reduction of molecular oxygen"/>
    <property type="evidence" value="ECO:0007669"/>
    <property type="project" value="UniProtKB-ARBA"/>
</dbReference>
<name>A0A6B0YW10_9CHLR</name>
<dbReference type="PROSITE" id="PS51296">
    <property type="entry name" value="RIESKE"/>
    <property type="match status" value="1"/>
</dbReference>
<proteinExistence type="predicted"/>
<evidence type="ECO:0000256" key="3">
    <source>
        <dbReference type="ARBA" id="ARBA00023004"/>
    </source>
</evidence>
<dbReference type="CDD" id="cd03467">
    <property type="entry name" value="Rieske"/>
    <property type="match status" value="1"/>
</dbReference>
<sequence length="593" mass="64630">MTTEVAAGAFQRIASVAEVTKTGLHTVQVNGHVIVLVHHEDEIYALDNRCPHMGFPLDRGSVHDGILTCHWHHARFDLCTGGSFDLWADDTPNFPVELRNGDVFVDVTPRQDPVEHQRHRLAVGLERNLSLVVAKAAITLVDEAGDTLSPFSAGLEFGARYRMEGWGQGLTMLTCFQNLLPSLGREDRARALAHGLAAVAADSAGSSPRFVVTPLPDGSPDLKTLKQWFRRFILVRDAEGAERCIITALHAGAGPQEMADILFSAATDFRYIDVGHPLDFTNKAFEALDIVGWEQAEAVLTSLVPGYASARRMEESNAWRNPIDLIDLLEDARAQIPAALAEGQAQRGRWTGRADLVPVLLRDDPHAIADALLAALRAGAGEAELAGAVTYAAALRIARFHTSNEFGDWDTALHTFTFANAVHQGLRRLKGYKQPDEYLLLLRGVFDAAMSIYLDRFLNIPAARLPASNGTNGTAPSLPALADLLDQQQQVNEAGNAVGSYLFEGGGAEALRAELGALLLREDRNFHTIQCVETAFRQHELLSAESDSQDEAVLVLVAAARYLAAHAPTMRAQGQTFGIARRLHRNEKLFEGE</sequence>
<evidence type="ECO:0000256" key="4">
    <source>
        <dbReference type="ARBA" id="ARBA00023014"/>
    </source>
</evidence>
<dbReference type="GO" id="GO:0046872">
    <property type="term" value="F:metal ion binding"/>
    <property type="evidence" value="ECO:0007669"/>
    <property type="project" value="UniProtKB-KW"/>
</dbReference>
<protein>
    <submittedName>
        <fullName evidence="6">Rieske (2Fe-2S) protein</fullName>
    </submittedName>
</protein>
<dbReference type="Gene3D" id="2.102.10.10">
    <property type="entry name" value="Rieske [2Fe-2S] iron-sulphur domain"/>
    <property type="match status" value="1"/>
</dbReference>
<dbReference type="InterPro" id="IPR036922">
    <property type="entry name" value="Rieske_2Fe-2S_sf"/>
</dbReference>
<evidence type="ECO:0000259" key="5">
    <source>
        <dbReference type="PROSITE" id="PS51296"/>
    </source>
</evidence>
<dbReference type="InterPro" id="IPR017941">
    <property type="entry name" value="Rieske_2Fe-2S"/>
</dbReference>
<dbReference type="SUPFAM" id="SSF50022">
    <property type="entry name" value="ISP domain"/>
    <property type="match status" value="1"/>
</dbReference>
<organism evidence="6">
    <name type="scientific">Caldilineaceae bacterium SB0664_bin_27</name>
    <dbReference type="NCBI Taxonomy" id="2605260"/>
    <lineage>
        <taxon>Bacteria</taxon>
        <taxon>Bacillati</taxon>
        <taxon>Chloroflexota</taxon>
        <taxon>Caldilineae</taxon>
        <taxon>Caldilineales</taxon>
        <taxon>Caldilineaceae</taxon>
    </lineage>
</organism>
<feature type="domain" description="Rieske" evidence="5">
    <location>
        <begin position="11"/>
        <end position="105"/>
    </location>
</feature>
<keyword evidence="4" id="KW-0411">Iron-sulfur</keyword>
<keyword evidence="3" id="KW-0408">Iron</keyword>
<dbReference type="EMBL" id="VXRG01000141">
    <property type="protein sequence ID" value="MXY95256.1"/>
    <property type="molecule type" value="Genomic_DNA"/>
</dbReference>
<evidence type="ECO:0000256" key="1">
    <source>
        <dbReference type="ARBA" id="ARBA00022714"/>
    </source>
</evidence>
<dbReference type="GO" id="GO:0051537">
    <property type="term" value="F:2 iron, 2 sulfur cluster binding"/>
    <property type="evidence" value="ECO:0007669"/>
    <property type="project" value="UniProtKB-KW"/>
</dbReference>
<comment type="caution">
    <text evidence="6">The sequence shown here is derived from an EMBL/GenBank/DDBJ whole genome shotgun (WGS) entry which is preliminary data.</text>
</comment>
<keyword evidence="2" id="KW-0479">Metal-binding</keyword>
<dbReference type="AlphaFoldDB" id="A0A6B0YW10"/>